<evidence type="ECO:0000313" key="4">
    <source>
        <dbReference type="Proteomes" id="UP000604046"/>
    </source>
</evidence>
<gene>
    <name evidence="3" type="ORF">SNAT2548_LOCUS17576</name>
</gene>
<evidence type="ECO:0000256" key="1">
    <source>
        <dbReference type="SAM" id="MobiDB-lite"/>
    </source>
</evidence>
<dbReference type="EMBL" id="CAJNDS010002116">
    <property type="protein sequence ID" value="CAE7335988.1"/>
    <property type="molecule type" value="Genomic_DNA"/>
</dbReference>
<dbReference type="AlphaFoldDB" id="A0A812PJ35"/>
<evidence type="ECO:0000259" key="2">
    <source>
        <dbReference type="Pfam" id="PF13392"/>
    </source>
</evidence>
<feature type="region of interest" description="Disordered" evidence="1">
    <location>
        <begin position="307"/>
        <end position="362"/>
    </location>
</feature>
<evidence type="ECO:0000313" key="3">
    <source>
        <dbReference type="EMBL" id="CAE7335988.1"/>
    </source>
</evidence>
<sequence length="378" mass="41937">MLRSLFARSRPVFRPFCWTQQRCSSSGWQVSSCGRVRFPTGKVSYGHLSCSGYRYVQIDKQGHSVHRLVAAAFLGPPPDPTCWQVNHNDCEPGNNHVSNLQYATNSANQKHSYATNSGRQSSAAKLAKAVLWRPVGEESWTFCPSQREAARLLGVWPSAVRMCCSGLINKSNGNGVWYEFKVAPTVAPGRPSDEVWRPARYPGWSGVIPNLLVSNKGRVSQTKSEAFHSGTRSRSGYYVVTRVGRKLYVQRLVAATFLGQPQSPDHQVNHKDSNRGNNHIQIWSMSRRLRTCGTRMRSVWDRIRSQEPPSRCWPVSGEATDPGWSLSRSRQRLPTQGSIGPSSPASATGLTPPFLGSSGSRPRCCCRAKSGARWCCRA</sequence>
<feature type="compositionally biased region" description="Polar residues" evidence="1">
    <location>
        <begin position="326"/>
        <end position="349"/>
    </location>
</feature>
<feature type="domain" description="HNH nuclease" evidence="2">
    <location>
        <begin position="65"/>
        <end position="109"/>
    </location>
</feature>
<dbReference type="Pfam" id="PF13392">
    <property type="entry name" value="HNH_3"/>
    <property type="match status" value="1"/>
</dbReference>
<accession>A0A812PJ35</accession>
<proteinExistence type="predicted"/>
<keyword evidence="4" id="KW-1185">Reference proteome</keyword>
<comment type="caution">
    <text evidence="3">The sequence shown here is derived from an EMBL/GenBank/DDBJ whole genome shotgun (WGS) entry which is preliminary data.</text>
</comment>
<dbReference type="SUPFAM" id="SSF54060">
    <property type="entry name" value="His-Me finger endonucleases"/>
    <property type="match status" value="2"/>
</dbReference>
<organism evidence="3 4">
    <name type="scientific">Symbiodinium natans</name>
    <dbReference type="NCBI Taxonomy" id="878477"/>
    <lineage>
        <taxon>Eukaryota</taxon>
        <taxon>Sar</taxon>
        <taxon>Alveolata</taxon>
        <taxon>Dinophyceae</taxon>
        <taxon>Suessiales</taxon>
        <taxon>Symbiodiniaceae</taxon>
        <taxon>Symbiodinium</taxon>
    </lineage>
</organism>
<dbReference type="Gene3D" id="3.90.75.20">
    <property type="match status" value="2"/>
</dbReference>
<name>A0A812PJ35_9DINO</name>
<reference evidence="3" key="1">
    <citation type="submission" date="2021-02" db="EMBL/GenBank/DDBJ databases">
        <authorList>
            <person name="Dougan E. K."/>
            <person name="Rhodes N."/>
            <person name="Thang M."/>
            <person name="Chan C."/>
        </authorList>
    </citation>
    <scope>NUCLEOTIDE SEQUENCE</scope>
</reference>
<dbReference type="InterPro" id="IPR003615">
    <property type="entry name" value="HNH_nuc"/>
</dbReference>
<dbReference type="InterPro" id="IPR044925">
    <property type="entry name" value="His-Me_finger_sf"/>
</dbReference>
<protein>
    <recommendedName>
        <fullName evidence="2">HNH nuclease domain-containing protein</fullName>
    </recommendedName>
</protein>
<dbReference type="Proteomes" id="UP000604046">
    <property type="component" value="Unassembled WGS sequence"/>
</dbReference>